<dbReference type="EMBL" id="NUVX01000062">
    <property type="protein sequence ID" value="PFJ33143.1"/>
    <property type="molecule type" value="Genomic_DNA"/>
</dbReference>
<name>A0A9X6ZQI7_BACTU</name>
<accession>A0A9X6ZQI7</accession>
<comment type="caution">
    <text evidence="1">The sequence shown here is derived from an EMBL/GenBank/DDBJ whole genome shotgun (WGS) entry which is preliminary data.</text>
</comment>
<evidence type="ECO:0000313" key="2">
    <source>
        <dbReference type="Proteomes" id="UP000224003"/>
    </source>
</evidence>
<protein>
    <submittedName>
        <fullName evidence="1">Uncharacterized protein</fullName>
    </submittedName>
</protein>
<dbReference type="RefSeq" id="WP_098517262.1">
    <property type="nucleotide sequence ID" value="NZ_NUVX01000062.1"/>
</dbReference>
<dbReference type="Proteomes" id="UP000224003">
    <property type="component" value="Unassembled WGS sequence"/>
</dbReference>
<evidence type="ECO:0000313" key="1">
    <source>
        <dbReference type="EMBL" id="PFJ33143.1"/>
    </source>
</evidence>
<sequence length="99" mass="11679">MKYFEFNQHEYYALIAVAEKEGRNSLEKAYEIYFEIVGSDSVQEVRAAGEPEEMSFAYVWFRWKALMKRTEELHIPADKWMQELRKHKDAALIVDGSLA</sequence>
<proteinExistence type="predicted"/>
<organism evidence="1 2">
    <name type="scientific">Bacillus thuringiensis</name>
    <dbReference type="NCBI Taxonomy" id="1428"/>
    <lineage>
        <taxon>Bacteria</taxon>
        <taxon>Bacillati</taxon>
        <taxon>Bacillota</taxon>
        <taxon>Bacilli</taxon>
        <taxon>Bacillales</taxon>
        <taxon>Bacillaceae</taxon>
        <taxon>Bacillus</taxon>
        <taxon>Bacillus cereus group</taxon>
    </lineage>
</organism>
<gene>
    <name evidence="1" type="ORF">COJ15_28280</name>
</gene>
<dbReference type="AlphaFoldDB" id="A0A9X6ZQI7"/>
<reference evidence="1 2" key="1">
    <citation type="submission" date="2017-09" db="EMBL/GenBank/DDBJ databases">
        <title>Large-scale bioinformatics analysis of Bacillus genomes uncovers conserved roles of natural products in bacterial physiology.</title>
        <authorList>
            <consortium name="Agbiome Team Llc"/>
            <person name="Bleich R.M."/>
            <person name="Grubbs K.J."/>
            <person name="Santa Maria K.C."/>
            <person name="Allen S.E."/>
            <person name="Farag S."/>
            <person name="Shank E.A."/>
            <person name="Bowers A."/>
        </authorList>
    </citation>
    <scope>NUCLEOTIDE SEQUENCE [LARGE SCALE GENOMIC DNA]</scope>
    <source>
        <strain evidence="1 2">AFS085496</strain>
    </source>
</reference>